<dbReference type="RefSeq" id="WP_156274961.1">
    <property type="nucleotide sequence ID" value="NZ_BAABGI010000001.1"/>
</dbReference>
<accession>A0A7K1LN51</accession>
<dbReference type="Proteomes" id="UP000460416">
    <property type="component" value="Unassembled WGS sequence"/>
</dbReference>
<dbReference type="InterPro" id="IPR043760">
    <property type="entry name" value="PycTM_dom"/>
</dbReference>
<keyword evidence="5 8" id="KW-1133">Transmembrane helix</keyword>
<keyword evidence="10" id="KW-0067">ATP-binding</keyword>
<evidence type="ECO:0000256" key="6">
    <source>
        <dbReference type="ARBA" id="ARBA00023118"/>
    </source>
</evidence>
<evidence type="ECO:0000313" key="11">
    <source>
        <dbReference type="Proteomes" id="UP000460416"/>
    </source>
</evidence>
<evidence type="ECO:0000259" key="9">
    <source>
        <dbReference type="Pfam" id="PF18967"/>
    </source>
</evidence>
<organism evidence="10 11">
    <name type="scientific">Christiangramia aestuarii</name>
    <dbReference type="NCBI Taxonomy" id="1028746"/>
    <lineage>
        <taxon>Bacteria</taxon>
        <taxon>Pseudomonadati</taxon>
        <taxon>Bacteroidota</taxon>
        <taxon>Flavobacteriia</taxon>
        <taxon>Flavobacteriales</taxon>
        <taxon>Flavobacteriaceae</taxon>
        <taxon>Christiangramia</taxon>
    </lineage>
</organism>
<evidence type="ECO:0000256" key="4">
    <source>
        <dbReference type="ARBA" id="ARBA00022741"/>
    </source>
</evidence>
<dbReference type="GO" id="GO:0005524">
    <property type="term" value="F:ATP binding"/>
    <property type="evidence" value="ECO:0007669"/>
    <property type="project" value="UniProtKB-KW"/>
</dbReference>
<keyword evidence="3 8" id="KW-0812">Transmembrane</keyword>
<dbReference type="GO" id="GO:0051607">
    <property type="term" value="P:defense response to virus"/>
    <property type="evidence" value="ECO:0007669"/>
    <property type="project" value="UniProtKB-KW"/>
</dbReference>
<evidence type="ECO:0000256" key="3">
    <source>
        <dbReference type="ARBA" id="ARBA00022692"/>
    </source>
</evidence>
<keyword evidence="11" id="KW-1185">Reference proteome</keyword>
<evidence type="ECO:0000256" key="2">
    <source>
        <dbReference type="ARBA" id="ARBA00022475"/>
    </source>
</evidence>
<comment type="caution">
    <text evidence="10">The sequence shown here is derived from an EMBL/GenBank/DDBJ whole genome shotgun (WGS) entry which is preliminary data.</text>
</comment>
<dbReference type="EMBL" id="VJVW01000002">
    <property type="protein sequence ID" value="MUP42081.1"/>
    <property type="molecule type" value="Genomic_DNA"/>
</dbReference>
<evidence type="ECO:0000256" key="8">
    <source>
        <dbReference type="SAM" id="Phobius"/>
    </source>
</evidence>
<gene>
    <name evidence="10" type="ORF">FLP08_05820</name>
</gene>
<dbReference type="OrthoDB" id="823069at2"/>
<keyword evidence="4" id="KW-0547">Nucleotide-binding</keyword>
<keyword evidence="7 8" id="KW-0472">Membrane</keyword>
<reference evidence="10 11" key="1">
    <citation type="submission" date="2019-07" db="EMBL/GenBank/DDBJ databases">
        <title>Gramella aestuarii sp. nov., isolated from a tidal flat, and emended description of Gramella echinicola.</title>
        <authorList>
            <person name="Liu L."/>
        </authorList>
    </citation>
    <scope>NUCLEOTIDE SEQUENCE [LARGE SCALE GENOMIC DNA]</scope>
    <source>
        <strain evidence="10 11">BS12</strain>
    </source>
</reference>
<feature type="transmembrane region" description="Helical" evidence="8">
    <location>
        <begin position="42"/>
        <end position="60"/>
    </location>
</feature>
<evidence type="ECO:0000256" key="5">
    <source>
        <dbReference type="ARBA" id="ARBA00022989"/>
    </source>
</evidence>
<protein>
    <submittedName>
        <fullName evidence="10">ABC transporter ATP-binding protein</fullName>
    </submittedName>
</protein>
<dbReference type="GO" id="GO:0005886">
    <property type="term" value="C:plasma membrane"/>
    <property type="evidence" value="ECO:0007669"/>
    <property type="project" value="UniProtKB-SubCell"/>
</dbReference>
<name>A0A7K1LN51_9FLAO</name>
<feature type="transmembrane region" description="Helical" evidence="8">
    <location>
        <begin position="72"/>
        <end position="92"/>
    </location>
</feature>
<evidence type="ECO:0000313" key="10">
    <source>
        <dbReference type="EMBL" id="MUP42081.1"/>
    </source>
</evidence>
<dbReference type="Pfam" id="PF18967">
    <property type="entry name" value="PycTM"/>
    <property type="match status" value="1"/>
</dbReference>
<keyword evidence="2" id="KW-1003">Cell membrane</keyword>
<comment type="subcellular location">
    <subcellularLocation>
        <location evidence="1">Cell membrane</location>
    </subcellularLocation>
</comment>
<evidence type="ECO:0000256" key="7">
    <source>
        <dbReference type="ARBA" id="ARBA00023136"/>
    </source>
</evidence>
<evidence type="ECO:0000256" key="1">
    <source>
        <dbReference type="ARBA" id="ARBA00004236"/>
    </source>
</evidence>
<sequence>MEKTDTKPSAHLKNKHTDDLIDHYWGSISYVSSLIKASEIKAGLILSFYGILLNFVYQNIGLVLDHFDSNTIIYILLTIWFSCAVVSIYYSIRCFMPRIESKYDRNIFFFGDVITKFGDIKEFSRTFFSISIDEDQLFDQLGQQIFINAKIADLKFRNVQKALKFLAIQFVLLLVIVLYYVLVTFI</sequence>
<proteinExistence type="predicted"/>
<keyword evidence="6" id="KW-0051">Antiviral defense</keyword>
<dbReference type="AlphaFoldDB" id="A0A7K1LN51"/>
<feature type="transmembrane region" description="Helical" evidence="8">
    <location>
        <begin position="162"/>
        <end position="182"/>
    </location>
</feature>
<feature type="domain" description="Pycsar effector protein" evidence="9">
    <location>
        <begin position="24"/>
        <end position="180"/>
    </location>
</feature>